<dbReference type="Gene3D" id="3.30.1380.20">
    <property type="entry name" value="Trafficking protein particle complex subunit 3"/>
    <property type="match status" value="1"/>
</dbReference>
<dbReference type="InterPro" id="IPR024096">
    <property type="entry name" value="NO_sig/Golgi_transp_ligand-bd"/>
</dbReference>
<dbReference type="SUPFAM" id="SSF111126">
    <property type="entry name" value="Ligand-binding domain in the NO signalling and Golgi transport"/>
    <property type="match status" value="1"/>
</dbReference>
<dbReference type="OrthoDB" id="2965348at2"/>
<evidence type="ECO:0000313" key="2">
    <source>
        <dbReference type="Proteomes" id="UP000199087"/>
    </source>
</evidence>
<dbReference type="InterPro" id="IPR019642">
    <property type="entry name" value="DUF2507"/>
</dbReference>
<dbReference type="STRING" id="1499688.BN000_04352"/>
<name>A0A0U1P212_9BACI</name>
<keyword evidence="2" id="KW-1185">Reference proteome</keyword>
<gene>
    <name evidence="1" type="ORF">BN000_04352</name>
</gene>
<dbReference type="RefSeq" id="WP_090637934.1">
    <property type="nucleotide sequence ID" value="NZ_CVRB01000004.1"/>
</dbReference>
<organism evidence="1 2">
    <name type="scientific">Neobacillus massiliamazoniensis</name>
    <dbReference type="NCBI Taxonomy" id="1499688"/>
    <lineage>
        <taxon>Bacteria</taxon>
        <taxon>Bacillati</taxon>
        <taxon>Bacillota</taxon>
        <taxon>Bacilli</taxon>
        <taxon>Bacillales</taxon>
        <taxon>Bacillaceae</taxon>
        <taxon>Neobacillus</taxon>
    </lineage>
</organism>
<evidence type="ECO:0008006" key="3">
    <source>
        <dbReference type="Google" id="ProtNLM"/>
    </source>
</evidence>
<dbReference type="EMBL" id="CVRB01000004">
    <property type="protein sequence ID" value="CRK84344.1"/>
    <property type="molecule type" value="Genomic_DNA"/>
</dbReference>
<protein>
    <recommendedName>
        <fullName evidence="3">DUF2507 domain-containing protein</fullName>
    </recommendedName>
</protein>
<dbReference type="Proteomes" id="UP000199087">
    <property type="component" value="Unassembled WGS sequence"/>
</dbReference>
<sequence>MKESTVVEQDINSEEEPRTISLFGYELIREVLLPEILGKDTPEVLYWAGKRLARKYPLKSFDEIVDFFTAASWGELYIIKQTHEEIEFELMSSLIVSRVKSKAEHFFQLEAGFLAQQIELQKEVIAETFEHPVKKSNKVQFTVKWDRKDSVK</sequence>
<dbReference type="AlphaFoldDB" id="A0A0U1P212"/>
<evidence type="ECO:0000313" key="1">
    <source>
        <dbReference type="EMBL" id="CRK84344.1"/>
    </source>
</evidence>
<proteinExistence type="predicted"/>
<dbReference type="Pfam" id="PF10702">
    <property type="entry name" value="DUF2507"/>
    <property type="match status" value="1"/>
</dbReference>
<accession>A0A0U1P212</accession>
<reference evidence="2" key="1">
    <citation type="submission" date="2015-05" db="EMBL/GenBank/DDBJ databases">
        <authorList>
            <person name="Urmite Genomes"/>
        </authorList>
    </citation>
    <scope>NUCLEOTIDE SEQUENCE [LARGE SCALE GENOMIC DNA]</scope>
    <source>
        <strain evidence="2">LF1</strain>
    </source>
</reference>